<dbReference type="Gene3D" id="1.10.3090.10">
    <property type="entry name" value="cca-adding enzyme, domain 2"/>
    <property type="match status" value="1"/>
</dbReference>
<dbReference type="GO" id="GO:0004810">
    <property type="term" value="F:CCA tRNA nucleotidyltransferase activity"/>
    <property type="evidence" value="ECO:0007669"/>
    <property type="project" value="UniProtKB-EC"/>
</dbReference>
<dbReference type="Pfam" id="PF01743">
    <property type="entry name" value="PolyA_pol"/>
    <property type="match status" value="1"/>
</dbReference>
<dbReference type="GO" id="GO:0008033">
    <property type="term" value="P:tRNA processing"/>
    <property type="evidence" value="ECO:0007669"/>
    <property type="project" value="UniProtKB-KW"/>
</dbReference>
<evidence type="ECO:0000256" key="7">
    <source>
        <dbReference type="RuleBase" id="RU003953"/>
    </source>
</evidence>
<keyword evidence="4 9" id="KW-0548">Nucleotidyltransferase</keyword>
<dbReference type="HOGENOM" id="CLU_849113_0_0_7"/>
<dbReference type="GO" id="GO:0046872">
    <property type="term" value="F:metal ion binding"/>
    <property type="evidence" value="ECO:0007669"/>
    <property type="project" value="UniProtKB-KW"/>
</dbReference>
<evidence type="ECO:0000256" key="1">
    <source>
        <dbReference type="ARBA" id="ARBA00001946"/>
    </source>
</evidence>
<evidence type="ECO:0000313" key="9">
    <source>
        <dbReference type="EMBL" id="ACM92703.1"/>
    </source>
</evidence>
<dbReference type="GO" id="GO:0000049">
    <property type="term" value="F:tRNA binding"/>
    <property type="evidence" value="ECO:0007669"/>
    <property type="project" value="TreeGrafter"/>
</dbReference>
<dbReference type="Proteomes" id="UP000000448">
    <property type="component" value="Chromosome"/>
</dbReference>
<dbReference type="KEGG" id="nam:NAMH_1251"/>
<dbReference type="SUPFAM" id="SSF81891">
    <property type="entry name" value="Poly A polymerase C-terminal region-like"/>
    <property type="match status" value="1"/>
</dbReference>
<sequence length="364" mass="43392">MKNSHKSEKLKVKNEKNDDLEFLKNFFSPFTSRVYLVGGCVRDEILGIKSKEFDIEVYDITPEKFDILMQKLGAKGVGKSFFVYKWKNFDISLPRTETKIAKGHKGFEVSLTQDEKTASKRRDFTMNALMKNIYTGKILDFWGGINDINNKIIKHIDDISFAEDPLRVLRAMQFASRLKFKIERKTIELCKTLDLNELSRERIFMEFEKMFKSRFLYYGFYYFIVLDIAKKILNIEFTKKEFFKLAKIYRQNPLESYFLYHLRYTKNIPVDVLAKALNITNILKRDIKIKKMPKIITNRFLYGLSLKYPLKKFSILNFNCCEKWIKKENLWDKKYKPKHIDPKNPRISILTEIRKYDKIIIKKG</sequence>
<dbReference type="InterPro" id="IPR002646">
    <property type="entry name" value="PolA_pol_head_dom"/>
</dbReference>
<dbReference type="CDD" id="cd05398">
    <property type="entry name" value="NT_ClassII-CCAase"/>
    <property type="match status" value="1"/>
</dbReference>
<keyword evidence="5" id="KW-0479">Metal-binding</keyword>
<keyword evidence="6" id="KW-0460">Magnesium</keyword>
<dbReference type="PANTHER" id="PTHR46173:SF1">
    <property type="entry name" value="CCA TRNA NUCLEOTIDYLTRANSFERASE 1, MITOCHONDRIAL"/>
    <property type="match status" value="1"/>
</dbReference>
<dbReference type="AlphaFoldDB" id="B9L5K6"/>
<dbReference type="SUPFAM" id="SSF81301">
    <property type="entry name" value="Nucleotidyltransferase"/>
    <property type="match status" value="1"/>
</dbReference>
<organism evidence="9 10">
    <name type="scientific">Nautilia profundicola (strain ATCC BAA-1463 / DSM 18972 / AmH)</name>
    <dbReference type="NCBI Taxonomy" id="598659"/>
    <lineage>
        <taxon>Bacteria</taxon>
        <taxon>Pseudomonadati</taxon>
        <taxon>Campylobacterota</taxon>
        <taxon>Epsilonproteobacteria</taxon>
        <taxon>Nautiliales</taxon>
        <taxon>Nautiliaceae</taxon>
        <taxon>Nautilia</taxon>
    </lineage>
</organism>
<name>B9L5K6_NAUPA</name>
<dbReference type="InterPro" id="IPR043519">
    <property type="entry name" value="NT_sf"/>
</dbReference>
<accession>B9L5K6</accession>
<comment type="similarity">
    <text evidence="7">Belongs to the tRNA nucleotidyltransferase/poly(A) polymerase family.</text>
</comment>
<dbReference type="Gene3D" id="3.30.460.10">
    <property type="entry name" value="Beta Polymerase, domain 2"/>
    <property type="match status" value="1"/>
</dbReference>
<keyword evidence="3" id="KW-0819">tRNA processing</keyword>
<evidence type="ECO:0000256" key="6">
    <source>
        <dbReference type="ARBA" id="ARBA00022842"/>
    </source>
</evidence>
<evidence type="ECO:0000313" key="10">
    <source>
        <dbReference type="Proteomes" id="UP000000448"/>
    </source>
</evidence>
<evidence type="ECO:0000256" key="4">
    <source>
        <dbReference type="ARBA" id="ARBA00022695"/>
    </source>
</evidence>
<evidence type="ECO:0000256" key="2">
    <source>
        <dbReference type="ARBA" id="ARBA00022679"/>
    </source>
</evidence>
<keyword evidence="10" id="KW-1185">Reference proteome</keyword>
<dbReference type="InterPro" id="IPR050264">
    <property type="entry name" value="Bact_CCA-adding_enz_type3_sf"/>
</dbReference>
<dbReference type="eggNOG" id="COG0617">
    <property type="taxonomic scope" value="Bacteria"/>
</dbReference>
<evidence type="ECO:0000256" key="3">
    <source>
        <dbReference type="ARBA" id="ARBA00022694"/>
    </source>
</evidence>
<gene>
    <name evidence="9" type="ordered locus">NAMH_1251</name>
</gene>
<comment type="cofactor">
    <cofactor evidence="1">
        <name>Mg(2+)</name>
        <dbReference type="ChEBI" id="CHEBI:18420"/>
    </cofactor>
</comment>
<feature type="domain" description="Poly A polymerase head" evidence="8">
    <location>
        <begin position="34"/>
        <end position="153"/>
    </location>
</feature>
<dbReference type="PANTHER" id="PTHR46173">
    <property type="entry name" value="CCA TRNA NUCLEOTIDYLTRANSFERASE 1, MITOCHONDRIAL"/>
    <property type="match status" value="1"/>
</dbReference>
<protein>
    <submittedName>
        <fullName evidence="9">CCA-adding enzyme</fullName>
        <ecNumber evidence="9">2.7.7.72</ecNumber>
    </submittedName>
</protein>
<dbReference type="STRING" id="598659.NAMH_1251"/>
<proteinExistence type="inferred from homology"/>
<keyword evidence="2 7" id="KW-0808">Transferase</keyword>
<evidence type="ECO:0000256" key="5">
    <source>
        <dbReference type="ARBA" id="ARBA00022723"/>
    </source>
</evidence>
<dbReference type="EC" id="2.7.7.72" evidence="9"/>
<dbReference type="EMBL" id="CP001279">
    <property type="protein sequence ID" value="ACM92703.1"/>
    <property type="molecule type" value="Genomic_DNA"/>
</dbReference>
<keyword evidence="7" id="KW-0694">RNA-binding</keyword>
<evidence type="ECO:0000259" key="8">
    <source>
        <dbReference type="Pfam" id="PF01743"/>
    </source>
</evidence>
<reference evidence="9 10" key="1">
    <citation type="journal article" date="2009" name="PLoS Genet.">
        <title>Adaptations to submarine hydrothermal environments exemplified by the genome of Nautilia profundicola.</title>
        <authorList>
            <person name="Campbell B.J."/>
            <person name="Smith J.L."/>
            <person name="Hanson T.E."/>
            <person name="Klotz M.G."/>
            <person name="Stein L.Y."/>
            <person name="Lee C.K."/>
            <person name="Wu D."/>
            <person name="Robinson J.M."/>
            <person name="Khouri H.M."/>
            <person name="Eisen J.A."/>
            <person name="Cary S.C."/>
        </authorList>
    </citation>
    <scope>NUCLEOTIDE SEQUENCE [LARGE SCALE GENOMIC DNA]</scope>
    <source>
        <strain evidence="10">ATCC BAA-1463 / DSM 18972 / AmH</strain>
    </source>
</reference>